<dbReference type="PANTHER" id="PTHR10806:SF6">
    <property type="entry name" value="SIGNAL PEPTIDASE COMPLEX CATALYTIC SUBUNIT SEC11"/>
    <property type="match status" value="1"/>
</dbReference>
<proteinExistence type="predicted"/>
<keyword evidence="7" id="KW-1185">Reference proteome</keyword>
<name>A0A3B3S5T2_9TELE</name>
<evidence type="ECO:0000256" key="3">
    <source>
        <dbReference type="ARBA" id="ARBA00021755"/>
    </source>
</evidence>
<evidence type="ECO:0000313" key="6">
    <source>
        <dbReference type="Ensembl" id="ENSPKIP00000026114.1"/>
    </source>
</evidence>
<dbReference type="GO" id="GO:0005787">
    <property type="term" value="C:signal peptidase complex"/>
    <property type="evidence" value="ECO:0007669"/>
    <property type="project" value="TreeGrafter"/>
</dbReference>
<evidence type="ECO:0000256" key="1">
    <source>
        <dbReference type="ARBA" id="ARBA00004648"/>
    </source>
</evidence>
<organism evidence="6 7">
    <name type="scientific">Paramormyrops kingsleyae</name>
    <dbReference type="NCBI Taxonomy" id="1676925"/>
    <lineage>
        <taxon>Eukaryota</taxon>
        <taxon>Metazoa</taxon>
        <taxon>Chordata</taxon>
        <taxon>Craniata</taxon>
        <taxon>Vertebrata</taxon>
        <taxon>Euteleostomi</taxon>
        <taxon>Actinopterygii</taxon>
        <taxon>Neopterygii</taxon>
        <taxon>Teleostei</taxon>
        <taxon>Osteoglossocephala</taxon>
        <taxon>Osteoglossomorpha</taxon>
        <taxon>Osteoglossiformes</taxon>
        <taxon>Mormyridae</taxon>
        <taxon>Paramormyrops</taxon>
    </lineage>
</organism>
<comment type="subcellular location">
    <subcellularLocation>
        <location evidence="1">Endoplasmic reticulum membrane</location>
        <topology evidence="1">Single-pass type II membrane protein</topology>
    </subcellularLocation>
</comment>
<dbReference type="PANTHER" id="PTHR10806">
    <property type="entry name" value="SIGNAL PEPTIDASE COMPLEX CATALYTIC SUBUNIT SEC11"/>
    <property type="match status" value="1"/>
</dbReference>
<keyword evidence="5" id="KW-1133">Transmembrane helix</keyword>
<sequence length="107" mass="11956">MQYRIAGCCCVSTDNLSVFEFRLYYQVLNFSVIVSSAIMILKGLMVVTVFNSISSPQITCLPAFHHGDDLFLTNNTESPIRAGETVVFRIEGRETPIVKGVLKIHEN</sequence>
<evidence type="ECO:0000256" key="2">
    <source>
        <dbReference type="ARBA" id="ARBA00019685"/>
    </source>
</evidence>
<keyword evidence="5" id="KW-0812">Transmembrane</keyword>
<keyword evidence="5" id="KW-0472">Membrane</keyword>
<feature type="transmembrane region" description="Helical" evidence="5">
    <location>
        <begin position="23"/>
        <end position="41"/>
    </location>
</feature>
<reference evidence="6" key="1">
    <citation type="submission" date="2025-08" db="UniProtKB">
        <authorList>
            <consortium name="Ensembl"/>
        </authorList>
    </citation>
    <scope>IDENTIFICATION</scope>
</reference>
<protein>
    <recommendedName>
        <fullName evidence="2">Signal peptidase complex catalytic subunit SEC11</fullName>
    </recommendedName>
    <alternativeName>
        <fullName evidence="3">Signal peptidase complex catalytic subunit sec11</fullName>
    </alternativeName>
</protein>
<dbReference type="AlphaFoldDB" id="A0A3B3S5T2"/>
<evidence type="ECO:0000313" key="7">
    <source>
        <dbReference type="Proteomes" id="UP000261540"/>
    </source>
</evidence>
<reference evidence="6" key="2">
    <citation type="submission" date="2025-09" db="UniProtKB">
        <authorList>
            <consortium name="Ensembl"/>
        </authorList>
    </citation>
    <scope>IDENTIFICATION</scope>
</reference>
<dbReference type="GeneTree" id="ENSGT00390000015600"/>
<accession>A0A3B3S5T2</accession>
<dbReference type="Ensembl" id="ENSPKIT00000006863.1">
    <property type="protein sequence ID" value="ENSPKIP00000026114.1"/>
    <property type="gene ID" value="ENSPKIG00000008696.1"/>
</dbReference>
<dbReference type="GO" id="GO:0008233">
    <property type="term" value="F:peptidase activity"/>
    <property type="evidence" value="ECO:0007669"/>
    <property type="project" value="InterPro"/>
</dbReference>
<evidence type="ECO:0000256" key="5">
    <source>
        <dbReference type="SAM" id="Phobius"/>
    </source>
</evidence>
<dbReference type="InterPro" id="IPR001733">
    <property type="entry name" value="Peptidase_S26B"/>
</dbReference>
<dbReference type="CDD" id="cd06462">
    <property type="entry name" value="Peptidase_S24_S26"/>
    <property type="match status" value="1"/>
</dbReference>
<dbReference type="Proteomes" id="UP000261540">
    <property type="component" value="Unplaced"/>
</dbReference>
<comment type="function">
    <text evidence="4">Catalytic component of the signal peptidase complex (SPC) which catalyzes the cleavage of N-terminal signal sequences from nascent proteins as they are translocated into the lumen of the endoplasmic reticulum. Specifically cleaves N-terminal signal peptides that contain a hydrophobic alpha-helix (h-region) shorter than 18-20 amino acids.</text>
</comment>
<evidence type="ECO:0000256" key="4">
    <source>
        <dbReference type="ARBA" id="ARBA00045533"/>
    </source>
</evidence>
<dbReference type="GO" id="GO:0006465">
    <property type="term" value="P:signal peptide processing"/>
    <property type="evidence" value="ECO:0007669"/>
    <property type="project" value="InterPro"/>
</dbReference>